<dbReference type="InterPro" id="IPR032710">
    <property type="entry name" value="NTF2-like_dom_sf"/>
</dbReference>
<comment type="caution">
    <text evidence="2">The sequence shown here is derived from an EMBL/GenBank/DDBJ whole genome shotgun (WGS) entry which is preliminary data.</text>
</comment>
<sequence>MPFGRALNNLISRKAPMTVAKASFSAMNERRWDDFRALADDDFHYLDAEGNEIDGADRFIAAMERLVADAPDFQFEVNDYHVSGNVVVMNGVTTSKVARFSTISAWRLDFAGGRISYWRNYRANDTIRLFEYATVTS</sequence>
<dbReference type="OrthoDB" id="7406606at2"/>
<accession>A0A6I4STS5</accession>
<proteinExistence type="predicted"/>
<dbReference type="EMBL" id="WTYM01000023">
    <property type="protein sequence ID" value="MXO58306.1"/>
    <property type="molecule type" value="Genomic_DNA"/>
</dbReference>
<dbReference type="SUPFAM" id="SSF54427">
    <property type="entry name" value="NTF2-like"/>
    <property type="match status" value="1"/>
</dbReference>
<dbReference type="AlphaFoldDB" id="A0A6I4STS5"/>
<gene>
    <name evidence="2" type="ORF">GRI89_01945</name>
</gene>
<dbReference type="RefSeq" id="WP_159791652.1">
    <property type="nucleotide sequence ID" value="NZ_WTYM01000023.1"/>
</dbReference>
<dbReference type="Gene3D" id="3.10.450.50">
    <property type="match status" value="1"/>
</dbReference>
<dbReference type="InterPro" id="IPR037401">
    <property type="entry name" value="SnoaL-like"/>
</dbReference>
<dbReference type="Pfam" id="PF12680">
    <property type="entry name" value="SnoaL_2"/>
    <property type="match status" value="1"/>
</dbReference>
<dbReference type="Proteomes" id="UP000433652">
    <property type="component" value="Unassembled WGS sequence"/>
</dbReference>
<keyword evidence="3" id="KW-1185">Reference proteome</keyword>
<organism evidence="2 3">
    <name type="scientific">Croceibacterium salegens</name>
    <dbReference type="NCBI Taxonomy" id="1737568"/>
    <lineage>
        <taxon>Bacteria</taxon>
        <taxon>Pseudomonadati</taxon>
        <taxon>Pseudomonadota</taxon>
        <taxon>Alphaproteobacteria</taxon>
        <taxon>Sphingomonadales</taxon>
        <taxon>Erythrobacteraceae</taxon>
        <taxon>Croceibacterium</taxon>
    </lineage>
</organism>
<protein>
    <recommendedName>
        <fullName evidence="1">SnoaL-like domain-containing protein</fullName>
    </recommendedName>
</protein>
<evidence type="ECO:0000313" key="2">
    <source>
        <dbReference type="EMBL" id="MXO58306.1"/>
    </source>
</evidence>
<name>A0A6I4STS5_9SPHN</name>
<feature type="domain" description="SnoaL-like" evidence="1">
    <location>
        <begin position="21"/>
        <end position="117"/>
    </location>
</feature>
<reference evidence="2 3" key="1">
    <citation type="submission" date="2019-12" db="EMBL/GenBank/DDBJ databases">
        <title>Genomic-based taxomic classification of the family Erythrobacteraceae.</title>
        <authorList>
            <person name="Xu L."/>
        </authorList>
    </citation>
    <scope>NUCLEOTIDE SEQUENCE [LARGE SCALE GENOMIC DNA]</scope>
    <source>
        <strain evidence="2 3">MCCC 1K01500</strain>
    </source>
</reference>
<evidence type="ECO:0000313" key="3">
    <source>
        <dbReference type="Proteomes" id="UP000433652"/>
    </source>
</evidence>
<evidence type="ECO:0000259" key="1">
    <source>
        <dbReference type="Pfam" id="PF12680"/>
    </source>
</evidence>